<evidence type="ECO:0000256" key="2">
    <source>
        <dbReference type="ARBA" id="ARBA00022692"/>
    </source>
</evidence>
<dbReference type="EMBL" id="LSBJ02000014">
    <property type="protein sequence ID" value="OAQ58764.1"/>
    <property type="molecule type" value="Genomic_DNA"/>
</dbReference>
<feature type="transmembrane region" description="Helical" evidence="6">
    <location>
        <begin position="370"/>
        <end position="386"/>
    </location>
</feature>
<accession>A0A179EZZ1</accession>
<evidence type="ECO:0000256" key="6">
    <source>
        <dbReference type="SAM" id="Phobius"/>
    </source>
</evidence>
<dbReference type="Proteomes" id="UP000078397">
    <property type="component" value="Unassembled WGS sequence"/>
</dbReference>
<keyword evidence="9" id="KW-1185">Reference proteome</keyword>
<comment type="subcellular location">
    <subcellularLocation>
        <location evidence="1">Membrane</location>
        <topology evidence="1">Multi-pass membrane protein</topology>
    </subcellularLocation>
</comment>
<evidence type="ECO:0000313" key="8">
    <source>
        <dbReference type="EMBL" id="OAQ58764.1"/>
    </source>
</evidence>
<dbReference type="PANTHER" id="PTHR11814">
    <property type="entry name" value="SULFATE TRANSPORTER"/>
    <property type="match status" value="1"/>
</dbReference>
<keyword evidence="4 6" id="KW-0472">Membrane</keyword>
<feature type="domain" description="STAS" evidence="7">
    <location>
        <begin position="532"/>
        <end position="657"/>
    </location>
</feature>
<dbReference type="NCBIfam" id="TIGR00815">
    <property type="entry name" value="sulP"/>
    <property type="match status" value="1"/>
</dbReference>
<feature type="transmembrane region" description="Helical" evidence="6">
    <location>
        <begin position="273"/>
        <end position="296"/>
    </location>
</feature>
<dbReference type="InterPro" id="IPR011547">
    <property type="entry name" value="SLC26A/SulP_dom"/>
</dbReference>
<dbReference type="STRING" id="1380566.A0A179EZZ1"/>
<proteinExistence type="predicted"/>
<dbReference type="FunFam" id="3.30.750.24:FF:000024">
    <property type="entry name" value="Sulfate permease 2"/>
    <property type="match status" value="1"/>
</dbReference>
<feature type="transmembrane region" description="Helical" evidence="6">
    <location>
        <begin position="162"/>
        <end position="182"/>
    </location>
</feature>
<feature type="transmembrane region" description="Helical" evidence="6">
    <location>
        <begin position="131"/>
        <end position="150"/>
    </location>
</feature>
<dbReference type="OrthoDB" id="288203at2759"/>
<evidence type="ECO:0000256" key="1">
    <source>
        <dbReference type="ARBA" id="ARBA00004141"/>
    </source>
</evidence>
<feature type="transmembrane region" description="Helical" evidence="6">
    <location>
        <begin position="407"/>
        <end position="430"/>
    </location>
</feature>
<dbReference type="GeneID" id="28854401"/>
<dbReference type="CDD" id="cd07042">
    <property type="entry name" value="STAS_SulP_like_sulfate_transporter"/>
    <property type="match status" value="1"/>
</dbReference>
<feature type="transmembrane region" description="Helical" evidence="6">
    <location>
        <begin position="442"/>
        <end position="474"/>
    </location>
</feature>
<dbReference type="GO" id="GO:0008271">
    <property type="term" value="F:secondary active sulfate transmembrane transporter activity"/>
    <property type="evidence" value="ECO:0007669"/>
    <property type="project" value="InterPro"/>
</dbReference>
<dbReference type="GO" id="GO:0016020">
    <property type="term" value="C:membrane"/>
    <property type="evidence" value="ECO:0007669"/>
    <property type="project" value="UniProtKB-SubCell"/>
</dbReference>
<dbReference type="SUPFAM" id="SSF52091">
    <property type="entry name" value="SpoIIaa-like"/>
    <property type="match status" value="1"/>
</dbReference>
<dbReference type="InterPro" id="IPR001902">
    <property type="entry name" value="SLC26A/SulP_fam"/>
</dbReference>
<dbReference type="Gene3D" id="3.30.750.24">
    <property type="entry name" value="STAS domain"/>
    <property type="match status" value="1"/>
</dbReference>
<feature type="transmembrane region" description="Helical" evidence="6">
    <location>
        <begin position="71"/>
        <end position="94"/>
    </location>
</feature>
<organism evidence="8 9">
    <name type="scientific">Pochonia chlamydosporia 170</name>
    <dbReference type="NCBI Taxonomy" id="1380566"/>
    <lineage>
        <taxon>Eukaryota</taxon>
        <taxon>Fungi</taxon>
        <taxon>Dikarya</taxon>
        <taxon>Ascomycota</taxon>
        <taxon>Pezizomycotina</taxon>
        <taxon>Sordariomycetes</taxon>
        <taxon>Hypocreomycetidae</taxon>
        <taxon>Hypocreales</taxon>
        <taxon>Clavicipitaceae</taxon>
        <taxon>Pochonia</taxon>
    </lineage>
</organism>
<protein>
    <submittedName>
        <fullName evidence="8">Sulfate permease</fullName>
    </submittedName>
</protein>
<evidence type="ECO:0000259" key="7">
    <source>
        <dbReference type="PROSITE" id="PS50801"/>
    </source>
</evidence>
<keyword evidence="3 6" id="KW-1133">Transmembrane helix</keyword>
<dbReference type="Pfam" id="PF00916">
    <property type="entry name" value="Sulfate_transp"/>
    <property type="match status" value="1"/>
</dbReference>
<feature type="transmembrane region" description="Helical" evidence="6">
    <location>
        <begin position="188"/>
        <end position="207"/>
    </location>
</feature>
<evidence type="ECO:0000256" key="5">
    <source>
        <dbReference type="SAM" id="MobiDB-lite"/>
    </source>
</evidence>
<feature type="region of interest" description="Disordered" evidence="5">
    <location>
        <begin position="563"/>
        <end position="592"/>
    </location>
</feature>
<gene>
    <name evidence="8" type="ORF">VFPPC_12592</name>
</gene>
<comment type="caution">
    <text evidence="8">The sequence shown here is derived from an EMBL/GenBank/DDBJ whole genome shotgun (WGS) entry which is preliminary data.</text>
</comment>
<dbReference type="PROSITE" id="PS01130">
    <property type="entry name" value="SLC26A"/>
    <property type="match status" value="1"/>
</dbReference>
<dbReference type="InterPro" id="IPR002645">
    <property type="entry name" value="STAS_dom"/>
</dbReference>
<evidence type="ECO:0000313" key="9">
    <source>
        <dbReference type="Proteomes" id="UP000078397"/>
    </source>
</evidence>
<dbReference type="AlphaFoldDB" id="A0A179EZZ1"/>
<evidence type="ECO:0000256" key="4">
    <source>
        <dbReference type="ARBA" id="ARBA00023136"/>
    </source>
</evidence>
<name>A0A179EZZ1_METCM</name>
<feature type="compositionally biased region" description="Basic and acidic residues" evidence="5">
    <location>
        <begin position="573"/>
        <end position="592"/>
    </location>
</feature>
<reference evidence="8 9" key="1">
    <citation type="journal article" date="2016" name="PLoS Pathog.">
        <title>Biosynthesis of antibiotic leucinostatins in bio-control fungus Purpureocillium lilacinum and their inhibition on phytophthora revealed by genome mining.</title>
        <authorList>
            <person name="Wang G."/>
            <person name="Liu Z."/>
            <person name="Lin R."/>
            <person name="Li E."/>
            <person name="Mao Z."/>
            <person name="Ling J."/>
            <person name="Yang Y."/>
            <person name="Yin W.B."/>
            <person name="Xie B."/>
        </authorList>
    </citation>
    <scope>NUCLEOTIDE SEQUENCE [LARGE SCALE GENOMIC DNA]</scope>
    <source>
        <strain evidence="8">170</strain>
    </source>
</reference>
<dbReference type="KEGG" id="pchm:VFPPC_12592"/>
<dbReference type="InterPro" id="IPR018045">
    <property type="entry name" value="S04_transporter_CS"/>
</dbReference>
<dbReference type="PROSITE" id="PS50801">
    <property type="entry name" value="STAS"/>
    <property type="match status" value="1"/>
</dbReference>
<dbReference type="RefSeq" id="XP_018136883.1">
    <property type="nucleotide sequence ID" value="XM_018290407.1"/>
</dbReference>
<dbReference type="InterPro" id="IPR036513">
    <property type="entry name" value="STAS_dom_sf"/>
</dbReference>
<evidence type="ECO:0000256" key="3">
    <source>
        <dbReference type="ARBA" id="ARBA00022989"/>
    </source>
</evidence>
<sequence>MGNTLAKSIAIRLGRREEPHDLVESTTEPNNLFQAYVETKPTVVGYIKEHLPTKTGTVNYVYSLFPFLSWIFHYNTTWLLGDITAGVTVGFVVVPQAMAYALQAQLSPEYGLYTSFIAMLLYWAFATSKDITIGAVAVMSTLVGNIIVRVRAEYPEFTPDQISRGLALISGTFLLIVGLIRVGWIVEFIPLVSITSFMTGAAISIAAGQVPALMGISGINTREAASDVIINTLKGLPRTKIDAVMGLSALFLLYSIRCTCNYMATRQSSRKRLWFFVSTLRLAFVILLYTLVSFLINRGVTNVNEAKFKILGNVPRGFQKKGVPDVNTKLLKAIAPELPATIIVLIIEHIAISKSFGRVNNYTINPSQELVAIGLANLFGPFLGAYPATGSFSRTAIKSKAVVRTPLAGIFTSIIVLLALYALTSVFFYIPMSNTGRCPPDFLIFLAGILMTIFTSLENGVYLTIASAAALLLIRIARAKGSFLGRVRIYAVSAGDLNSKKEGSERPSRDAFLSIMNCTPYNEDVEAESPYPGVFIFRFDEGFNYTNQQHYLDKLLKHVQKETRPTQLGKRTKLGDRPWNDPGPRRGEVNDLDDSRPILRAIVLDCSSVNSIDITSVQGLVDVRNVLNQHSYPASAEWHFANLNNRWTRRAFAAAGFGYPSTGRNGTLGQWKPIFSVAAIETGNDNRRLRVTGCRDEENCVDVVEIGPVRSEGIVAQDKLAAIHGVNRPFFHVDLTAAVESAVANATNRDANISK</sequence>
<keyword evidence="2 6" id="KW-0812">Transmembrane</keyword>
<feature type="transmembrane region" description="Helical" evidence="6">
    <location>
        <begin position="106"/>
        <end position="125"/>
    </location>
</feature>
<dbReference type="Pfam" id="PF01740">
    <property type="entry name" value="STAS"/>
    <property type="match status" value="1"/>
</dbReference>